<dbReference type="AlphaFoldDB" id="A0A9D4QVC3"/>
<comment type="caution">
    <text evidence="1">The sequence shown here is derived from an EMBL/GenBank/DDBJ whole genome shotgun (WGS) entry which is preliminary data.</text>
</comment>
<evidence type="ECO:0000313" key="2">
    <source>
        <dbReference type="Proteomes" id="UP000828390"/>
    </source>
</evidence>
<evidence type="ECO:0000313" key="1">
    <source>
        <dbReference type="EMBL" id="KAH3844052.1"/>
    </source>
</evidence>
<proteinExistence type="predicted"/>
<organism evidence="1 2">
    <name type="scientific">Dreissena polymorpha</name>
    <name type="common">Zebra mussel</name>
    <name type="synonym">Mytilus polymorpha</name>
    <dbReference type="NCBI Taxonomy" id="45954"/>
    <lineage>
        <taxon>Eukaryota</taxon>
        <taxon>Metazoa</taxon>
        <taxon>Spiralia</taxon>
        <taxon>Lophotrochozoa</taxon>
        <taxon>Mollusca</taxon>
        <taxon>Bivalvia</taxon>
        <taxon>Autobranchia</taxon>
        <taxon>Heteroconchia</taxon>
        <taxon>Euheterodonta</taxon>
        <taxon>Imparidentia</taxon>
        <taxon>Neoheterodontei</taxon>
        <taxon>Myida</taxon>
        <taxon>Dreissenoidea</taxon>
        <taxon>Dreissenidae</taxon>
        <taxon>Dreissena</taxon>
    </lineage>
</organism>
<reference evidence="1" key="2">
    <citation type="submission" date="2020-11" db="EMBL/GenBank/DDBJ databases">
        <authorList>
            <person name="McCartney M.A."/>
            <person name="Auch B."/>
            <person name="Kono T."/>
            <person name="Mallez S."/>
            <person name="Becker A."/>
            <person name="Gohl D.M."/>
            <person name="Silverstein K.A.T."/>
            <person name="Koren S."/>
            <person name="Bechman K.B."/>
            <person name="Herman A."/>
            <person name="Abrahante J.E."/>
            <person name="Garbe J."/>
        </authorList>
    </citation>
    <scope>NUCLEOTIDE SEQUENCE</scope>
    <source>
        <strain evidence="1">Duluth1</strain>
        <tissue evidence="1">Whole animal</tissue>
    </source>
</reference>
<accession>A0A9D4QVC3</accession>
<keyword evidence="2" id="KW-1185">Reference proteome</keyword>
<dbReference type="EMBL" id="JAIWYP010000003">
    <property type="protein sequence ID" value="KAH3844052.1"/>
    <property type="molecule type" value="Genomic_DNA"/>
</dbReference>
<sequence length="76" mass="8309">MSLVPDPLPLSCPGQHLHKVFGKNVYDDGKNPAEDPSTLSQGRLKVILIDGVIYRLVLSFKTEFEVLGSVSLSNVK</sequence>
<protein>
    <submittedName>
        <fullName evidence="1">Uncharacterized protein</fullName>
    </submittedName>
</protein>
<dbReference type="Proteomes" id="UP000828390">
    <property type="component" value="Unassembled WGS sequence"/>
</dbReference>
<name>A0A9D4QVC3_DREPO</name>
<gene>
    <name evidence="1" type="ORF">DPMN_086303</name>
</gene>
<reference evidence="1" key="1">
    <citation type="journal article" date="2019" name="bioRxiv">
        <title>The Genome of the Zebra Mussel, Dreissena polymorpha: A Resource for Invasive Species Research.</title>
        <authorList>
            <person name="McCartney M.A."/>
            <person name="Auch B."/>
            <person name="Kono T."/>
            <person name="Mallez S."/>
            <person name="Zhang Y."/>
            <person name="Obille A."/>
            <person name="Becker A."/>
            <person name="Abrahante J.E."/>
            <person name="Garbe J."/>
            <person name="Badalamenti J.P."/>
            <person name="Herman A."/>
            <person name="Mangelson H."/>
            <person name="Liachko I."/>
            <person name="Sullivan S."/>
            <person name="Sone E.D."/>
            <person name="Koren S."/>
            <person name="Silverstein K.A.T."/>
            <person name="Beckman K.B."/>
            <person name="Gohl D.M."/>
        </authorList>
    </citation>
    <scope>NUCLEOTIDE SEQUENCE</scope>
    <source>
        <strain evidence="1">Duluth1</strain>
        <tissue evidence="1">Whole animal</tissue>
    </source>
</reference>